<dbReference type="KEGG" id="pmet:G4Y79_21030"/>
<proteinExistence type="predicted"/>
<dbReference type="AlphaFoldDB" id="A0A7S8IE20"/>
<dbReference type="EMBL" id="CP062983">
    <property type="protein sequence ID" value="QPC82141.1"/>
    <property type="molecule type" value="Genomic_DNA"/>
</dbReference>
<protein>
    <submittedName>
        <fullName evidence="1">Uncharacterized protein</fullName>
    </submittedName>
</protein>
<keyword evidence="2" id="KW-1185">Reference proteome</keyword>
<dbReference type="RefSeq" id="WP_195170210.1">
    <property type="nucleotide sequence ID" value="NZ_CP062983.1"/>
</dbReference>
<sequence>MINKQLEESHLTFVNAASLNPALNLADILDLLDQIHNVASEDGEADFTDLSEGETISLLRDVIYTAQETINEIEARRATTQKPILHLVEKHEKIG</sequence>
<name>A0A7S8IE20_9CHLR</name>
<accession>A0A7S8IE20</accession>
<evidence type="ECO:0000313" key="1">
    <source>
        <dbReference type="EMBL" id="QPC82141.1"/>
    </source>
</evidence>
<organism evidence="1 2">
    <name type="scientific">Phototrophicus methaneseepsis</name>
    <dbReference type="NCBI Taxonomy" id="2710758"/>
    <lineage>
        <taxon>Bacteria</taxon>
        <taxon>Bacillati</taxon>
        <taxon>Chloroflexota</taxon>
        <taxon>Candidatus Thermofontia</taxon>
        <taxon>Phototrophicales</taxon>
        <taxon>Phototrophicaceae</taxon>
        <taxon>Phototrophicus</taxon>
    </lineage>
</organism>
<gene>
    <name evidence="1" type="ORF">G4Y79_21030</name>
</gene>
<dbReference type="Proteomes" id="UP000594468">
    <property type="component" value="Chromosome"/>
</dbReference>
<reference evidence="1 2" key="1">
    <citation type="submission" date="2020-02" db="EMBL/GenBank/DDBJ databases">
        <authorList>
            <person name="Zheng R.K."/>
            <person name="Sun C.M."/>
        </authorList>
    </citation>
    <scope>NUCLEOTIDE SEQUENCE [LARGE SCALE GENOMIC DNA]</scope>
    <source>
        <strain evidence="2">rifampicinis</strain>
    </source>
</reference>
<evidence type="ECO:0000313" key="2">
    <source>
        <dbReference type="Proteomes" id="UP000594468"/>
    </source>
</evidence>